<dbReference type="PANTHER" id="PTHR43791">
    <property type="entry name" value="PERMEASE-RELATED"/>
    <property type="match status" value="1"/>
</dbReference>
<dbReference type="OrthoDB" id="5441967at2"/>
<evidence type="ECO:0000256" key="3">
    <source>
        <dbReference type="ARBA" id="ARBA00022692"/>
    </source>
</evidence>
<dbReference type="GO" id="GO:0005886">
    <property type="term" value="C:plasma membrane"/>
    <property type="evidence" value="ECO:0007669"/>
    <property type="project" value="TreeGrafter"/>
</dbReference>
<keyword evidence="9" id="KW-1185">Reference proteome</keyword>
<keyword evidence="4 6" id="KW-1133">Transmembrane helix</keyword>
<dbReference type="FunFam" id="1.20.1250.20:FF:000018">
    <property type="entry name" value="MFS transporter permease"/>
    <property type="match status" value="1"/>
</dbReference>
<feature type="transmembrane region" description="Helical" evidence="6">
    <location>
        <begin position="112"/>
        <end position="133"/>
    </location>
</feature>
<comment type="caution">
    <text evidence="8">The sequence shown here is derived from an EMBL/GenBank/DDBJ whole genome shotgun (WGS) entry which is preliminary data.</text>
</comment>
<evidence type="ECO:0000256" key="4">
    <source>
        <dbReference type="ARBA" id="ARBA00022989"/>
    </source>
</evidence>
<evidence type="ECO:0000256" key="2">
    <source>
        <dbReference type="ARBA" id="ARBA00022448"/>
    </source>
</evidence>
<feature type="transmembrane region" description="Helical" evidence="6">
    <location>
        <begin position="179"/>
        <end position="201"/>
    </location>
</feature>
<dbReference type="InterPro" id="IPR011701">
    <property type="entry name" value="MFS"/>
</dbReference>
<keyword evidence="2" id="KW-0813">Transport</keyword>
<dbReference type="RefSeq" id="WP_121087925.1">
    <property type="nucleotide sequence ID" value="NZ_RBZU01000007.1"/>
</dbReference>
<feature type="transmembrane region" description="Helical" evidence="6">
    <location>
        <begin position="366"/>
        <end position="390"/>
    </location>
</feature>
<feature type="transmembrane region" description="Helical" evidence="6">
    <location>
        <begin position="402"/>
        <end position="422"/>
    </location>
</feature>
<dbReference type="InterPro" id="IPR020846">
    <property type="entry name" value="MFS_dom"/>
</dbReference>
<dbReference type="PANTHER" id="PTHR43791:SF30">
    <property type="entry name" value="INNER MEMBRANE TRANSPORT PROTEIN RHMT"/>
    <property type="match status" value="1"/>
</dbReference>
<dbReference type="InterPro" id="IPR001807">
    <property type="entry name" value="ClC"/>
</dbReference>
<accession>A0A494XRM0</accession>
<feature type="transmembrane region" description="Helical" evidence="6">
    <location>
        <begin position="55"/>
        <end position="75"/>
    </location>
</feature>
<feature type="transmembrane region" description="Helical" evidence="6">
    <location>
        <begin position="87"/>
        <end position="106"/>
    </location>
</feature>
<dbReference type="AlphaFoldDB" id="A0A494XRM0"/>
<dbReference type="GO" id="GO:0015108">
    <property type="term" value="F:chloride transmembrane transporter activity"/>
    <property type="evidence" value="ECO:0007669"/>
    <property type="project" value="InterPro"/>
</dbReference>
<sequence length="448" mass="47483">MQPTPNSPTLQRALQRTRRRLIPLLILMYLLGYLDRANIAYAKQAFQQTTGVTEAAFAFSAGLFFVGYALFELPSNLLLQKVGARIWLSRIMVTWGILAAGIAFATSNTSFSTVRVLLGIAEAGFFPGVLVYLGQWFPARERARIIGLFYLSQPICFIVGGPLSGGLLELDGLFGLHGWQLMFLCEGLAASLVGLFAFFYLTDKPASASWLPADEKAALVATLAQEEATKIAAGHMRLGKALRDPMLLQFGLIYFSIAICGYGVAFYLPSIVGSLLGQHIGFKVSLVTAIPWLCALAACTFWPGLAAKTGRRRTFTVISLLCAGFGMVASGYLPPILALGALCVSVAGVISAQPIFWTFPSSYYGGYAAAGGIAIVNAIGNLGGFAAPTFKVTAEAHAGTPLAGLWVMGAGAVLAAVIVALIPRRADALTSRDTPSARDHEAAGFPVV</sequence>
<protein>
    <submittedName>
        <fullName evidence="8">MFS transporter</fullName>
    </submittedName>
</protein>
<dbReference type="Pfam" id="PF07690">
    <property type="entry name" value="MFS_1"/>
    <property type="match status" value="1"/>
</dbReference>
<evidence type="ECO:0000256" key="6">
    <source>
        <dbReference type="SAM" id="Phobius"/>
    </source>
</evidence>
<dbReference type="EMBL" id="RBZU01000007">
    <property type="protein sequence ID" value="RKP53297.1"/>
    <property type="molecule type" value="Genomic_DNA"/>
</dbReference>
<evidence type="ECO:0000313" key="9">
    <source>
        <dbReference type="Proteomes" id="UP000270342"/>
    </source>
</evidence>
<feature type="domain" description="Major facilitator superfamily (MFS) profile" evidence="7">
    <location>
        <begin position="21"/>
        <end position="427"/>
    </location>
</feature>
<dbReference type="PRINTS" id="PR00762">
    <property type="entry name" value="CLCHANNEL"/>
</dbReference>
<feature type="transmembrane region" description="Helical" evidence="6">
    <location>
        <begin position="339"/>
        <end position="359"/>
    </location>
</feature>
<evidence type="ECO:0000256" key="1">
    <source>
        <dbReference type="ARBA" id="ARBA00004141"/>
    </source>
</evidence>
<comment type="subcellular location">
    <subcellularLocation>
        <location evidence="1">Membrane</location>
        <topology evidence="1">Multi-pass membrane protein</topology>
    </subcellularLocation>
</comment>
<name>A0A494XRM0_9BURK</name>
<reference evidence="8 9" key="1">
    <citation type="submission" date="2018-10" db="EMBL/GenBank/DDBJ databases">
        <title>Robbsia sp. DHC34, isolated from soil.</title>
        <authorList>
            <person name="Gao Z.-H."/>
            <person name="Qiu L.-H."/>
        </authorList>
    </citation>
    <scope>NUCLEOTIDE SEQUENCE [LARGE SCALE GENOMIC DNA]</scope>
    <source>
        <strain evidence="8 9">DHC34</strain>
    </source>
</reference>
<feature type="transmembrane region" description="Helical" evidence="6">
    <location>
        <begin position="314"/>
        <end position="333"/>
    </location>
</feature>
<evidence type="ECO:0000259" key="7">
    <source>
        <dbReference type="PROSITE" id="PS50850"/>
    </source>
</evidence>
<proteinExistence type="predicted"/>
<dbReference type="PROSITE" id="PS50850">
    <property type="entry name" value="MFS"/>
    <property type="match status" value="1"/>
</dbReference>
<keyword evidence="5 6" id="KW-0472">Membrane</keyword>
<keyword evidence="3 6" id="KW-0812">Transmembrane</keyword>
<dbReference type="InterPro" id="IPR036259">
    <property type="entry name" value="MFS_trans_sf"/>
</dbReference>
<evidence type="ECO:0000256" key="5">
    <source>
        <dbReference type="ARBA" id="ARBA00023136"/>
    </source>
</evidence>
<feature type="transmembrane region" description="Helical" evidence="6">
    <location>
        <begin position="246"/>
        <end position="268"/>
    </location>
</feature>
<dbReference type="CDD" id="cd17319">
    <property type="entry name" value="MFS_ExuT_GudP_like"/>
    <property type="match status" value="1"/>
</dbReference>
<feature type="transmembrane region" description="Helical" evidence="6">
    <location>
        <begin position="280"/>
        <end position="302"/>
    </location>
</feature>
<dbReference type="Gene3D" id="1.20.1250.20">
    <property type="entry name" value="MFS general substrate transporter like domains"/>
    <property type="match status" value="2"/>
</dbReference>
<feature type="transmembrane region" description="Helical" evidence="6">
    <location>
        <begin position="21"/>
        <end position="43"/>
    </location>
</feature>
<dbReference type="Proteomes" id="UP000270342">
    <property type="component" value="Unassembled WGS sequence"/>
</dbReference>
<gene>
    <name evidence="8" type="ORF">D7S86_16335</name>
</gene>
<organism evidence="8 9">
    <name type="scientific">Pararobbsia silviterrae</name>
    <dbReference type="NCBI Taxonomy" id="1792498"/>
    <lineage>
        <taxon>Bacteria</taxon>
        <taxon>Pseudomonadati</taxon>
        <taxon>Pseudomonadota</taxon>
        <taxon>Betaproteobacteria</taxon>
        <taxon>Burkholderiales</taxon>
        <taxon>Burkholderiaceae</taxon>
        <taxon>Pararobbsia</taxon>
    </lineage>
</organism>
<dbReference type="SUPFAM" id="SSF103473">
    <property type="entry name" value="MFS general substrate transporter"/>
    <property type="match status" value="1"/>
</dbReference>
<evidence type="ECO:0000313" key="8">
    <source>
        <dbReference type="EMBL" id="RKP53297.1"/>
    </source>
</evidence>
<feature type="transmembrane region" description="Helical" evidence="6">
    <location>
        <begin position="145"/>
        <end position="167"/>
    </location>
</feature>